<dbReference type="Proteomes" id="UP000886787">
    <property type="component" value="Unassembled WGS sequence"/>
</dbReference>
<reference evidence="2" key="1">
    <citation type="submission" date="2020-10" db="EMBL/GenBank/DDBJ databases">
        <authorList>
            <person name="Gilroy R."/>
        </authorList>
    </citation>
    <scope>NUCLEOTIDE SEQUENCE</scope>
    <source>
        <strain evidence="2">ChiSjej1B19-3389</strain>
    </source>
</reference>
<organism evidence="2 3">
    <name type="scientific">Candidatus Scatavimonas merdigallinarum</name>
    <dbReference type="NCBI Taxonomy" id="2840914"/>
    <lineage>
        <taxon>Bacteria</taxon>
        <taxon>Bacillati</taxon>
        <taxon>Bacillota</taxon>
        <taxon>Clostridia</taxon>
        <taxon>Eubacteriales</taxon>
        <taxon>Oscillospiraceae</taxon>
        <taxon>Oscillospiraceae incertae sedis</taxon>
        <taxon>Candidatus Scatavimonas</taxon>
    </lineage>
</organism>
<feature type="transmembrane region" description="Helical" evidence="1">
    <location>
        <begin position="166"/>
        <end position="186"/>
    </location>
</feature>
<keyword evidence="1" id="KW-0472">Membrane</keyword>
<proteinExistence type="predicted"/>
<evidence type="ECO:0000313" key="2">
    <source>
        <dbReference type="EMBL" id="HIQ80954.1"/>
    </source>
</evidence>
<name>A0A9D0ZKE2_9FIRM</name>
<comment type="caution">
    <text evidence="2">The sequence shown here is derived from an EMBL/GenBank/DDBJ whole genome shotgun (WGS) entry which is preliminary data.</text>
</comment>
<sequence>MAYSSVITARMTAPEATPLMYGAAFLFSLLLSSLVWFLPNFFYFQKRKGLFFPALDTHAKIFKYNGIDCDRRSFVKQTAYIACVEKTIDEIKTEINSLQKASEVQSLQHQALLDAYTIAQQLKQNRQLTFSEAYNRLMHKKTHGLTAAQPVKKTPQESASHVNQGLIIFLVLGAIIGISMIIYGLATI</sequence>
<dbReference type="AlphaFoldDB" id="A0A9D0ZKE2"/>
<protein>
    <submittedName>
        <fullName evidence="2">Uncharacterized protein</fullName>
    </submittedName>
</protein>
<evidence type="ECO:0000313" key="3">
    <source>
        <dbReference type="Proteomes" id="UP000886787"/>
    </source>
</evidence>
<evidence type="ECO:0000256" key="1">
    <source>
        <dbReference type="SAM" id="Phobius"/>
    </source>
</evidence>
<accession>A0A9D0ZKE2</accession>
<feature type="transmembrane region" description="Helical" evidence="1">
    <location>
        <begin position="20"/>
        <end position="38"/>
    </location>
</feature>
<reference evidence="2" key="2">
    <citation type="journal article" date="2021" name="PeerJ">
        <title>Extensive microbial diversity within the chicken gut microbiome revealed by metagenomics and culture.</title>
        <authorList>
            <person name="Gilroy R."/>
            <person name="Ravi A."/>
            <person name="Getino M."/>
            <person name="Pursley I."/>
            <person name="Horton D.L."/>
            <person name="Alikhan N.F."/>
            <person name="Baker D."/>
            <person name="Gharbi K."/>
            <person name="Hall N."/>
            <person name="Watson M."/>
            <person name="Adriaenssens E.M."/>
            <person name="Foster-Nyarko E."/>
            <person name="Jarju S."/>
            <person name="Secka A."/>
            <person name="Antonio M."/>
            <person name="Oren A."/>
            <person name="Chaudhuri R.R."/>
            <person name="La Ragione R."/>
            <person name="Hildebrand F."/>
            <person name="Pallen M.J."/>
        </authorList>
    </citation>
    <scope>NUCLEOTIDE SEQUENCE</scope>
    <source>
        <strain evidence="2">ChiSjej1B19-3389</strain>
    </source>
</reference>
<keyword evidence="1" id="KW-1133">Transmembrane helix</keyword>
<gene>
    <name evidence="2" type="ORF">IAD32_06685</name>
</gene>
<dbReference type="EMBL" id="DVFW01000029">
    <property type="protein sequence ID" value="HIQ80954.1"/>
    <property type="molecule type" value="Genomic_DNA"/>
</dbReference>
<keyword evidence="1" id="KW-0812">Transmembrane</keyword>